<keyword evidence="3" id="KW-1185">Reference proteome</keyword>
<dbReference type="InterPro" id="IPR013989">
    <property type="entry name" value="Dev_and_cell_death_domain"/>
</dbReference>
<name>A0A452Y3U5_AEGTS</name>
<sequence>FKKIVNHRVFEERQTHDRAMQVVQTRNLRETQLGGVIFGCKHETIEECFNKQLFGL</sequence>
<dbReference type="InterPro" id="IPR044832">
    <property type="entry name" value="NRP-like"/>
</dbReference>
<dbReference type="PANTHER" id="PTHR46034">
    <property type="match status" value="1"/>
</dbReference>
<reference evidence="3" key="1">
    <citation type="journal article" date="2014" name="Science">
        <title>Ancient hybridizations among the ancestral genomes of bread wheat.</title>
        <authorList>
            <consortium name="International Wheat Genome Sequencing Consortium,"/>
            <person name="Marcussen T."/>
            <person name="Sandve S.R."/>
            <person name="Heier L."/>
            <person name="Spannagl M."/>
            <person name="Pfeifer M."/>
            <person name="Jakobsen K.S."/>
            <person name="Wulff B.B."/>
            <person name="Steuernagel B."/>
            <person name="Mayer K.F."/>
            <person name="Olsen O.A."/>
        </authorList>
    </citation>
    <scope>NUCLEOTIDE SEQUENCE [LARGE SCALE GENOMIC DNA]</scope>
    <source>
        <strain evidence="3">cv. AL8/78</strain>
    </source>
</reference>
<reference evidence="3" key="2">
    <citation type="journal article" date="2017" name="Nat. Plants">
        <title>The Aegilops tauschii genome reveals multiple impacts of transposons.</title>
        <authorList>
            <person name="Zhao G."/>
            <person name="Zou C."/>
            <person name="Li K."/>
            <person name="Wang K."/>
            <person name="Li T."/>
            <person name="Gao L."/>
            <person name="Zhang X."/>
            <person name="Wang H."/>
            <person name="Yang Z."/>
            <person name="Liu X."/>
            <person name="Jiang W."/>
            <person name="Mao L."/>
            <person name="Kong X."/>
            <person name="Jiao Y."/>
            <person name="Jia J."/>
        </authorList>
    </citation>
    <scope>NUCLEOTIDE SEQUENCE [LARGE SCALE GENOMIC DNA]</scope>
    <source>
        <strain evidence="3">cv. AL8/78</strain>
    </source>
</reference>
<dbReference type="GO" id="GO:0034976">
    <property type="term" value="P:response to endoplasmic reticulum stress"/>
    <property type="evidence" value="ECO:0007669"/>
    <property type="project" value="InterPro"/>
</dbReference>
<feature type="domain" description="DCD" evidence="1">
    <location>
        <begin position="31"/>
        <end position="56"/>
    </location>
</feature>
<reference evidence="2" key="5">
    <citation type="journal article" date="2021" name="G3 (Bethesda)">
        <title>Aegilops tauschii genome assembly Aet v5.0 features greater sequence contiguity and improved annotation.</title>
        <authorList>
            <person name="Wang L."/>
            <person name="Zhu T."/>
            <person name="Rodriguez J.C."/>
            <person name="Deal K.R."/>
            <person name="Dubcovsky J."/>
            <person name="McGuire P.E."/>
            <person name="Lux T."/>
            <person name="Spannagl M."/>
            <person name="Mayer K.F.X."/>
            <person name="Baldrich P."/>
            <person name="Meyers B.C."/>
            <person name="Huo N."/>
            <person name="Gu Y.Q."/>
            <person name="Zhou H."/>
            <person name="Devos K.M."/>
            <person name="Bennetzen J.L."/>
            <person name="Unver T."/>
            <person name="Budak H."/>
            <person name="Gulick P.J."/>
            <person name="Galiba G."/>
            <person name="Kalapos B."/>
            <person name="Nelson D.R."/>
            <person name="Li P."/>
            <person name="You F.M."/>
            <person name="Luo M.C."/>
            <person name="Dvorak J."/>
        </authorList>
    </citation>
    <scope>NUCLEOTIDE SEQUENCE [LARGE SCALE GENOMIC DNA]</scope>
    <source>
        <strain evidence="2">cv. AL8/78</strain>
    </source>
</reference>
<dbReference type="EnsemblPlants" id="AET1Gv20277900.13">
    <property type="protein sequence ID" value="AET1Gv20277900.13"/>
    <property type="gene ID" value="AET1Gv20277900"/>
</dbReference>
<dbReference type="Proteomes" id="UP000015105">
    <property type="component" value="Chromosome 1D"/>
</dbReference>
<reference evidence="2" key="3">
    <citation type="journal article" date="2017" name="Nature">
        <title>Genome sequence of the progenitor of the wheat D genome Aegilops tauschii.</title>
        <authorList>
            <person name="Luo M.C."/>
            <person name="Gu Y.Q."/>
            <person name="Puiu D."/>
            <person name="Wang H."/>
            <person name="Twardziok S.O."/>
            <person name="Deal K.R."/>
            <person name="Huo N."/>
            <person name="Zhu T."/>
            <person name="Wang L."/>
            <person name="Wang Y."/>
            <person name="McGuire P.E."/>
            <person name="Liu S."/>
            <person name="Long H."/>
            <person name="Ramasamy R.K."/>
            <person name="Rodriguez J.C."/>
            <person name="Van S.L."/>
            <person name="Yuan L."/>
            <person name="Wang Z."/>
            <person name="Xia Z."/>
            <person name="Xiao L."/>
            <person name="Anderson O.D."/>
            <person name="Ouyang S."/>
            <person name="Liang Y."/>
            <person name="Zimin A.V."/>
            <person name="Pertea G."/>
            <person name="Qi P."/>
            <person name="Bennetzen J.L."/>
            <person name="Dai X."/>
            <person name="Dawson M.W."/>
            <person name="Muller H.G."/>
            <person name="Kugler K."/>
            <person name="Rivarola-Duarte L."/>
            <person name="Spannagl M."/>
            <person name="Mayer K.F.X."/>
            <person name="Lu F.H."/>
            <person name="Bevan M.W."/>
            <person name="Leroy P."/>
            <person name="Li P."/>
            <person name="You F.M."/>
            <person name="Sun Q."/>
            <person name="Liu Z."/>
            <person name="Lyons E."/>
            <person name="Wicker T."/>
            <person name="Salzberg S.L."/>
            <person name="Devos K.M."/>
            <person name="Dvorak J."/>
        </authorList>
    </citation>
    <scope>NUCLEOTIDE SEQUENCE [LARGE SCALE GENOMIC DNA]</scope>
    <source>
        <strain evidence="2">cv. AL8/78</strain>
    </source>
</reference>
<evidence type="ECO:0000259" key="1">
    <source>
        <dbReference type="PROSITE" id="PS51222"/>
    </source>
</evidence>
<proteinExistence type="predicted"/>
<evidence type="ECO:0000313" key="3">
    <source>
        <dbReference type="Proteomes" id="UP000015105"/>
    </source>
</evidence>
<dbReference type="Gramene" id="AET1Gv20277900.13">
    <property type="protein sequence ID" value="AET1Gv20277900.13"/>
    <property type="gene ID" value="AET1Gv20277900"/>
</dbReference>
<dbReference type="AlphaFoldDB" id="A0A452Y3U5"/>
<evidence type="ECO:0000313" key="2">
    <source>
        <dbReference type="EnsemblPlants" id="AET1Gv20277900.13"/>
    </source>
</evidence>
<protein>
    <recommendedName>
        <fullName evidence="1">DCD domain-containing protein</fullName>
    </recommendedName>
</protein>
<reference evidence="2" key="4">
    <citation type="submission" date="2019-03" db="UniProtKB">
        <authorList>
            <consortium name="EnsemblPlants"/>
        </authorList>
    </citation>
    <scope>IDENTIFICATION</scope>
</reference>
<organism evidence="2 3">
    <name type="scientific">Aegilops tauschii subsp. strangulata</name>
    <name type="common">Goatgrass</name>
    <dbReference type="NCBI Taxonomy" id="200361"/>
    <lineage>
        <taxon>Eukaryota</taxon>
        <taxon>Viridiplantae</taxon>
        <taxon>Streptophyta</taxon>
        <taxon>Embryophyta</taxon>
        <taxon>Tracheophyta</taxon>
        <taxon>Spermatophyta</taxon>
        <taxon>Magnoliopsida</taxon>
        <taxon>Liliopsida</taxon>
        <taxon>Poales</taxon>
        <taxon>Poaceae</taxon>
        <taxon>BOP clade</taxon>
        <taxon>Pooideae</taxon>
        <taxon>Triticodae</taxon>
        <taxon>Triticeae</taxon>
        <taxon>Triticinae</taxon>
        <taxon>Aegilops</taxon>
    </lineage>
</organism>
<accession>A0A452Y3U5</accession>
<dbReference type="PROSITE" id="PS51222">
    <property type="entry name" value="DCD"/>
    <property type="match status" value="1"/>
</dbReference>
<dbReference type="PANTHER" id="PTHR46034:SF7">
    <property type="entry name" value="INFLUENZA VIRUS NS1A-BINDING PROTEIN"/>
    <property type="match status" value="1"/>
</dbReference>